<dbReference type="Proteomes" id="UP000256629">
    <property type="component" value="Unassembled WGS sequence"/>
</dbReference>
<dbReference type="AlphaFoldDB" id="A0A3D9HI51"/>
<proteinExistence type="predicted"/>
<evidence type="ECO:0000313" key="8">
    <source>
        <dbReference type="Proteomes" id="UP000256629"/>
    </source>
</evidence>
<dbReference type="RefSeq" id="WP_116040309.1">
    <property type="nucleotide sequence ID" value="NZ_QRDX01000003.1"/>
</dbReference>
<comment type="caution">
    <text evidence="7">The sequence shown here is derived from an EMBL/GenBank/DDBJ whole genome shotgun (WGS) entry which is preliminary data.</text>
</comment>
<dbReference type="SUPFAM" id="SSF52518">
    <property type="entry name" value="Thiamin diphosphate-binding fold (THDP-binding)"/>
    <property type="match status" value="2"/>
</dbReference>
<dbReference type="GO" id="GO:0009234">
    <property type="term" value="P:menaquinone biosynthetic process"/>
    <property type="evidence" value="ECO:0007669"/>
    <property type="project" value="InterPro"/>
</dbReference>
<protein>
    <submittedName>
        <fullName evidence="7">2-succinyl-5-enolpyruvyl-6-hydroxy-3-cyclohexene-1-carboxylate synthase</fullName>
    </submittedName>
</protein>
<keyword evidence="1" id="KW-0808">Transferase</keyword>
<accession>A0A3D9HI51</accession>
<dbReference type="InterPro" id="IPR004433">
    <property type="entry name" value="MenaQ_synth_MenD"/>
</dbReference>
<dbReference type="PIRSF" id="PIRSF004983">
    <property type="entry name" value="MenD"/>
    <property type="match status" value="1"/>
</dbReference>
<keyword evidence="8" id="KW-1185">Reference proteome</keyword>
<evidence type="ECO:0000259" key="6">
    <source>
        <dbReference type="Pfam" id="PF02776"/>
    </source>
</evidence>
<dbReference type="GO" id="GO:0070204">
    <property type="term" value="F:2-succinyl-5-enolpyruvyl-6-hydroxy-3-cyclohexene-1-carboxylic-acid synthase activity"/>
    <property type="evidence" value="ECO:0007669"/>
    <property type="project" value="InterPro"/>
</dbReference>
<organism evidence="7 8">
    <name type="scientific">Seonamhaeicola aphaedonensis</name>
    <dbReference type="NCBI Taxonomy" id="1461338"/>
    <lineage>
        <taxon>Bacteria</taxon>
        <taxon>Pseudomonadati</taxon>
        <taxon>Bacteroidota</taxon>
        <taxon>Flavobacteriia</taxon>
        <taxon>Flavobacteriales</taxon>
        <taxon>Flavobacteriaceae</taxon>
    </lineage>
</organism>
<evidence type="ECO:0000256" key="2">
    <source>
        <dbReference type="ARBA" id="ARBA00022723"/>
    </source>
</evidence>
<dbReference type="EMBL" id="QRDX01000003">
    <property type="protein sequence ID" value="RED48941.1"/>
    <property type="molecule type" value="Genomic_DNA"/>
</dbReference>
<sequence>MEKFYSNEKNALVVIALLKKHGVKKVVASPGTTNMTIVASMQSDNYFEVFSSVDERSAAYMACGLAGETKEPVVICCTGATASRNYLPGLTEAYYRKLPIIAITATPETYKVGHHVAQVIDRSVLPNDVSKLSLTLPIIKDDNDLIDCEIKVNRIILESFRHGGGPVHLNFQTTYNSEYTTKELPDVRVINRIRQNDEFPELPNGKIGIFIGVHQLMTDHETKVIDDFCAANNAAVFCDHTSGYKGNYRLLYSIASSQIIGDPIAFNPDVLIHIGEVSGDYSNLRISGKQIWRVNEDGEIRDTFGKLRYVFEMPEQSFFENYTNNKKGTKQNDFFNSCKIRLESFYNRIPDIPFSNIWVASKLSKFLPEKSCIHFGILNSLRSWNFFEISNTINSISSVGGFGIDGNISTLLGASLSNKNKLFYGVVGDLAFFYDMNSLGNRHFGNNIRILLINNGKGTEFRNFNHKAAHFGIEADKYIAAAGHFGNKSEVLVKNYAENLGFEYFAASNKEQFENVYNRFLEPKITDKPMLFEVFTDSDDESKALEMMVNIDKDTSQSVKKIAKQVLGENRLKALKKALKK</sequence>
<evidence type="ECO:0000256" key="4">
    <source>
        <dbReference type="ARBA" id="ARBA00023052"/>
    </source>
</evidence>
<dbReference type="GO" id="GO:0046872">
    <property type="term" value="F:metal ion binding"/>
    <property type="evidence" value="ECO:0007669"/>
    <property type="project" value="UniProtKB-KW"/>
</dbReference>
<dbReference type="GO" id="GO:0030976">
    <property type="term" value="F:thiamine pyrophosphate binding"/>
    <property type="evidence" value="ECO:0007669"/>
    <property type="project" value="InterPro"/>
</dbReference>
<keyword evidence="2" id="KW-0479">Metal-binding</keyword>
<keyword evidence="5" id="KW-0464">Manganese</keyword>
<dbReference type="OrthoDB" id="9791859at2"/>
<dbReference type="Gene3D" id="3.40.50.1220">
    <property type="entry name" value="TPP-binding domain"/>
    <property type="match status" value="1"/>
</dbReference>
<dbReference type="Gene3D" id="3.40.50.970">
    <property type="match status" value="2"/>
</dbReference>
<feature type="domain" description="Thiamine pyrophosphate enzyme N-terminal TPP-binding" evidence="6">
    <location>
        <begin position="13"/>
        <end position="121"/>
    </location>
</feature>
<reference evidence="7 8" key="1">
    <citation type="submission" date="2018-07" db="EMBL/GenBank/DDBJ databases">
        <title>Genomic Encyclopedia of Type Strains, Phase III (KMG-III): the genomes of soil and plant-associated and newly described type strains.</title>
        <authorList>
            <person name="Whitman W."/>
        </authorList>
    </citation>
    <scope>NUCLEOTIDE SEQUENCE [LARGE SCALE GENOMIC DNA]</scope>
    <source>
        <strain evidence="7 8">CECT 8487</strain>
    </source>
</reference>
<dbReference type="CDD" id="cd07037">
    <property type="entry name" value="TPP_PYR_MenD"/>
    <property type="match status" value="1"/>
</dbReference>
<dbReference type="PANTHER" id="PTHR42916">
    <property type="entry name" value="2-SUCCINYL-5-ENOLPYRUVYL-6-HYDROXY-3-CYCLOHEXENE-1-CARBOXYLATE SYNTHASE"/>
    <property type="match status" value="1"/>
</dbReference>
<evidence type="ECO:0000256" key="3">
    <source>
        <dbReference type="ARBA" id="ARBA00022842"/>
    </source>
</evidence>
<dbReference type="PANTHER" id="PTHR42916:SF1">
    <property type="entry name" value="PROTEIN PHYLLO, CHLOROPLASTIC"/>
    <property type="match status" value="1"/>
</dbReference>
<dbReference type="Pfam" id="PF02776">
    <property type="entry name" value="TPP_enzyme_N"/>
    <property type="match status" value="1"/>
</dbReference>
<name>A0A3D9HI51_9FLAO</name>
<dbReference type="InterPro" id="IPR029061">
    <property type="entry name" value="THDP-binding"/>
</dbReference>
<evidence type="ECO:0000256" key="1">
    <source>
        <dbReference type="ARBA" id="ARBA00022679"/>
    </source>
</evidence>
<dbReference type="InterPro" id="IPR012001">
    <property type="entry name" value="Thiamin_PyroP_enz_TPP-bd_dom"/>
</dbReference>
<keyword evidence="3" id="KW-0460">Magnesium</keyword>
<evidence type="ECO:0000256" key="5">
    <source>
        <dbReference type="ARBA" id="ARBA00023211"/>
    </source>
</evidence>
<gene>
    <name evidence="7" type="ORF">DFQ02_103272</name>
</gene>
<evidence type="ECO:0000313" key="7">
    <source>
        <dbReference type="EMBL" id="RED48941.1"/>
    </source>
</evidence>
<keyword evidence="4" id="KW-0786">Thiamine pyrophosphate</keyword>